<dbReference type="RefSeq" id="WP_370876396.1">
    <property type="nucleotide sequence ID" value="NZ_JALIRM010000009.1"/>
</dbReference>
<keyword evidence="4" id="KW-0472">Membrane</keyword>
<comment type="caution">
    <text evidence="7">The sequence shown here is derived from an EMBL/GenBank/DDBJ whole genome shotgun (WGS) entry which is preliminary data.</text>
</comment>
<keyword evidence="4" id="KW-0812">Transmembrane</keyword>
<keyword evidence="2" id="KW-0328">Glycosyltransferase</keyword>
<evidence type="ECO:0000313" key="8">
    <source>
        <dbReference type="Proteomes" id="UP001232343"/>
    </source>
</evidence>
<dbReference type="SUPFAM" id="SSF53448">
    <property type="entry name" value="Nucleotide-diphospho-sugar transferases"/>
    <property type="match status" value="1"/>
</dbReference>
<keyword evidence="8" id="KW-1185">Reference proteome</keyword>
<dbReference type="InterPro" id="IPR001173">
    <property type="entry name" value="Glyco_trans_2-like"/>
</dbReference>
<feature type="domain" description="Glycosyltransferase 2-like" evidence="6">
    <location>
        <begin position="246"/>
        <end position="396"/>
    </location>
</feature>
<evidence type="ECO:0000259" key="5">
    <source>
        <dbReference type="Pfam" id="PF00535"/>
    </source>
</evidence>
<feature type="transmembrane region" description="Helical" evidence="4">
    <location>
        <begin position="6"/>
        <end position="31"/>
    </location>
</feature>
<gene>
    <name evidence="7" type="ORF">J2S14_002627</name>
</gene>
<comment type="similarity">
    <text evidence="1">Belongs to the glycosyltransferase 2 family.</text>
</comment>
<dbReference type="Pfam" id="PF13632">
    <property type="entry name" value="Glyco_trans_2_3"/>
    <property type="match status" value="1"/>
</dbReference>
<organism evidence="7 8">
    <name type="scientific">Lederbergia wuyishanensis</name>
    <dbReference type="NCBI Taxonomy" id="1347903"/>
    <lineage>
        <taxon>Bacteria</taxon>
        <taxon>Bacillati</taxon>
        <taxon>Bacillota</taxon>
        <taxon>Bacilli</taxon>
        <taxon>Bacillales</taxon>
        <taxon>Bacillaceae</taxon>
        <taxon>Lederbergia</taxon>
    </lineage>
</organism>
<sequence>MEKVIYFFTILVTIYMTTVGFSYFLLFILAIKKVEKEKDLNKDLYTDELRDKQRTYPVSIIVPAYNEELGVTSTVRSLLSLNYPDFEVIVVDDGSSDRTAEVMIDTFQMKKISPAIRKHLETNEILDVYQSTIFDDVILVKKRNGGKADALNAGINVSKYPYFCAIDGDSILESDSLIKTMKPIVESNGSVIVAGGSIRIANGCKISKSKVEEINLPTQPIVIMQIIEYFRGFLIGRIGLSRLNILLIISGAFGIFNKDRVIRAGGYNTHTLGEDMELVVRIHRLLQEEKSKERIEYIPDPVCWTEAPSTLNVLHRQRLRWQRGLAETLFIHRKMLFNPKYKGIGMISLPYFLIVELCSGLIEALGYLIIIFGLLFSFIDTKIALFMFGVTIVYGSLISVLSVLLEEWTFHKYPKISHLLKLYFWALTESFWYRPLLLGAKIEGLFLAFTKKKSWGEMERKGISSD</sequence>
<feature type="domain" description="Glycosyltransferase 2-like" evidence="5">
    <location>
        <begin position="59"/>
        <end position="194"/>
    </location>
</feature>
<evidence type="ECO:0000256" key="1">
    <source>
        <dbReference type="ARBA" id="ARBA00006739"/>
    </source>
</evidence>
<feature type="transmembrane region" description="Helical" evidence="4">
    <location>
        <begin position="383"/>
        <end position="405"/>
    </location>
</feature>
<feature type="transmembrane region" description="Helical" evidence="4">
    <location>
        <begin position="234"/>
        <end position="256"/>
    </location>
</feature>
<accession>A0ABU0D5U6</accession>
<name>A0ABU0D5U6_9BACI</name>
<dbReference type="EMBL" id="JAUSUO010000006">
    <property type="protein sequence ID" value="MDQ0343792.1"/>
    <property type="molecule type" value="Genomic_DNA"/>
</dbReference>
<dbReference type="Proteomes" id="UP001232343">
    <property type="component" value="Unassembled WGS sequence"/>
</dbReference>
<dbReference type="InterPro" id="IPR029044">
    <property type="entry name" value="Nucleotide-diphossugar_trans"/>
</dbReference>
<dbReference type="CDD" id="cd06423">
    <property type="entry name" value="CESA_like"/>
    <property type="match status" value="1"/>
</dbReference>
<dbReference type="PANTHER" id="PTHR43630:SF1">
    <property type="entry name" value="POLY-BETA-1,6-N-ACETYL-D-GLUCOSAMINE SYNTHASE"/>
    <property type="match status" value="1"/>
</dbReference>
<protein>
    <submittedName>
        <fullName evidence="7">Cellulose synthase/poly-beta-1,6-N-acetylglucosamine synthase-like glycosyltransferase</fullName>
    </submittedName>
</protein>
<evidence type="ECO:0000256" key="3">
    <source>
        <dbReference type="ARBA" id="ARBA00022679"/>
    </source>
</evidence>
<evidence type="ECO:0000256" key="2">
    <source>
        <dbReference type="ARBA" id="ARBA00022676"/>
    </source>
</evidence>
<evidence type="ECO:0000259" key="6">
    <source>
        <dbReference type="Pfam" id="PF13632"/>
    </source>
</evidence>
<reference evidence="7 8" key="1">
    <citation type="submission" date="2023-07" db="EMBL/GenBank/DDBJ databases">
        <title>Genomic Encyclopedia of Type Strains, Phase IV (KMG-IV): sequencing the most valuable type-strain genomes for metagenomic binning, comparative biology and taxonomic classification.</title>
        <authorList>
            <person name="Goeker M."/>
        </authorList>
    </citation>
    <scope>NUCLEOTIDE SEQUENCE [LARGE SCALE GENOMIC DNA]</scope>
    <source>
        <strain evidence="7 8">DSM 27848</strain>
    </source>
</reference>
<proteinExistence type="inferred from homology"/>
<feature type="transmembrane region" description="Helical" evidence="4">
    <location>
        <begin position="351"/>
        <end position="376"/>
    </location>
</feature>
<dbReference type="PANTHER" id="PTHR43630">
    <property type="entry name" value="POLY-BETA-1,6-N-ACETYL-D-GLUCOSAMINE SYNTHASE"/>
    <property type="match status" value="1"/>
</dbReference>
<evidence type="ECO:0000313" key="7">
    <source>
        <dbReference type="EMBL" id="MDQ0343792.1"/>
    </source>
</evidence>
<dbReference type="Pfam" id="PF00535">
    <property type="entry name" value="Glycos_transf_2"/>
    <property type="match status" value="1"/>
</dbReference>
<evidence type="ECO:0000256" key="4">
    <source>
        <dbReference type="SAM" id="Phobius"/>
    </source>
</evidence>
<keyword evidence="3" id="KW-0808">Transferase</keyword>
<keyword evidence="4" id="KW-1133">Transmembrane helix</keyword>
<dbReference type="Gene3D" id="3.90.550.10">
    <property type="entry name" value="Spore Coat Polysaccharide Biosynthesis Protein SpsA, Chain A"/>
    <property type="match status" value="1"/>
</dbReference>